<dbReference type="HOGENOM" id="CLU_1931055_0_0_1"/>
<dbReference type="RefSeq" id="XP_001418091.1">
    <property type="nucleotide sequence ID" value="XM_001418054.1"/>
</dbReference>
<dbReference type="KEGG" id="olu:OSTLU_31888"/>
<evidence type="ECO:0000313" key="2">
    <source>
        <dbReference type="Proteomes" id="UP000001568"/>
    </source>
</evidence>
<evidence type="ECO:0008006" key="3">
    <source>
        <dbReference type="Google" id="ProtNLM"/>
    </source>
</evidence>
<dbReference type="Gene3D" id="3.40.50.360">
    <property type="match status" value="1"/>
</dbReference>
<gene>
    <name evidence="1" type="ORF">OSTLU_31888</name>
</gene>
<dbReference type="Gramene" id="ABO96384">
    <property type="protein sequence ID" value="ABO96384"/>
    <property type="gene ID" value="OSTLU_31888"/>
</dbReference>
<dbReference type="Proteomes" id="UP000001568">
    <property type="component" value="Chromosome 5"/>
</dbReference>
<protein>
    <recommendedName>
        <fullName evidence="3">Flavodoxin-like domain-containing protein</fullName>
    </recommendedName>
</protein>
<reference evidence="1 2" key="1">
    <citation type="journal article" date="2007" name="Proc. Natl. Acad. Sci. U.S.A.">
        <title>The tiny eukaryote Ostreococcus provides genomic insights into the paradox of plankton speciation.</title>
        <authorList>
            <person name="Palenik B."/>
            <person name="Grimwood J."/>
            <person name="Aerts A."/>
            <person name="Rouze P."/>
            <person name="Salamov A."/>
            <person name="Putnam N."/>
            <person name="Dupont C."/>
            <person name="Jorgensen R."/>
            <person name="Derelle E."/>
            <person name="Rombauts S."/>
            <person name="Zhou K."/>
            <person name="Otillar R."/>
            <person name="Merchant S.S."/>
            <person name="Podell S."/>
            <person name="Gaasterland T."/>
            <person name="Napoli C."/>
            <person name="Gendler K."/>
            <person name="Manuell A."/>
            <person name="Tai V."/>
            <person name="Vallon O."/>
            <person name="Piganeau G."/>
            <person name="Jancek S."/>
            <person name="Heijde M."/>
            <person name="Jabbari K."/>
            <person name="Bowler C."/>
            <person name="Lohr M."/>
            <person name="Robbens S."/>
            <person name="Werner G."/>
            <person name="Dubchak I."/>
            <person name="Pazour G.J."/>
            <person name="Ren Q."/>
            <person name="Paulsen I."/>
            <person name="Delwiche C."/>
            <person name="Schmutz J."/>
            <person name="Rokhsar D."/>
            <person name="Van de Peer Y."/>
            <person name="Moreau H."/>
            <person name="Grigoriev I.V."/>
        </authorList>
    </citation>
    <scope>NUCLEOTIDE SEQUENCE [LARGE SCALE GENOMIC DNA]</scope>
    <source>
        <strain evidence="1 2">CCE9901</strain>
    </source>
</reference>
<dbReference type="InterPro" id="IPR029039">
    <property type="entry name" value="Flavoprotein-like_sf"/>
</dbReference>
<dbReference type="GeneID" id="5002003"/>
<proteinExistence type="predicted"/>
<keyword evidence="2" id="KW-1185">Reference proteome</keyword>
<dbReference type="AlphaFoldDB" id="A4RY12"/>
<name>A4RY12_OSTLU</name>
<organism evidence="1 2">
    <name type="scientific">Ostreococcus lucimarinus (strain CCE9901)</name>
    <dbReference type="NCBI Taxonomy" id="436017"/>
    <lineage>
        <taxon>Eukaryota</taxon>
        <taxon>Viridiplantae</taxon>
        <taxon>Chlorophyta</taxon>
        <taxon>Mamiellophyceae</taxon>
        <taxon>Mamiellales</taxon>
        <taxon>Bathycoccaceae</taxon>
        <taxon>Ostreococcus</taxon>
    </lineage>
</organism>
<evidence type="ECO:0000313" key="1">
    <source>
        <dbReference type="EMBL" id="ABO96384.1"/>
    </source>
</evidence>
<accession>A4RY12</accession>
<sequence>MDAATEEEATVVFVVETAEGDEPAAEARDAVKMILREAKARNGDGAGDARGRRYATAMVGDCDIIGDRAAYRSNQSVVEDCNAVGLAVDAALRRFGWTRAAESLRVDKSKEDDDAWRRGRSAAVDAWVAKL</sequence>
<dbReference type="EMBL" id="CP000585">
    <property type="protein sequence ID" value="ABO96384.1"/>
    <property type="molecule type" value="Genomic_DNA"/>
</dbReference>